<dbReference type="AlphaFoldDB" id="A0A562MKE1"/>
<dbReference type="Proteomes" id="UP000315908">
    <property type="component" value="Unassembled WGS sequence"/>
</dbReference>
<gene>
    <name evidence="2" type="ORF">IQ31_02318</name>
</gene>
<dbReference type="RefSeq" id="WP_145328030.1">
    <property type="nucleotide sequence ID" value="NZ_VLKR01000010.1"/>
</dbReference>
<protein>
    <submittedName>
        <fullName evidence="2">RteC protein</fullName>
    </submittedName>
</protein>
<evidence type="ECO:0000313" key="2">
    <source>
        <dbReference type="EMBL" id="TWI20363.1"/>
    </source>
</evidence>
<sequence>MNYSTTELILLVQRKEETLSLASRNLKEEASQMAKFLQDLLTDLRNAIMEKGFQNEIEEITFFKDIKPYILGKLIYYNKVYQIEVGCPVSNGKMYYSYFSDRLQELKNDFIEHISRSDLYRYYRSGRVDRDEIYFRLGNIYYNDVRESFVFEIDTGFSTYYDYKVAVILANEFLYEYLNSKKKQQLSAAKILQNKEVMKDIAWTNSKNALIELIYALYASGTISNKKIGIRQIALLFQILFQIPLGDIHHAFHRMKTRSNSRTCFLDHLKFSLEEYMDKDI</sequence>
<feature type="coiled-coil region" evidence="1">
    <location>
        <begin position="12"/>
        <end position="47"/>
    </location>
</feature>
<dbReference type="InterPro" id="IPR018534">
    <property type="entry name" value="Tet_reg_excision_RteC"/>
</dbReference>
<evidence type="ECO:0000256" key="1">
    <source>
        <dbReference type="SAM" id="Coils"/>
    </source>
</evidence>
<reference evidence="2 3" key="1">
    <citation type="journal article" date="2015" name="Stand. Genomic Sci.">
        <title>Genomic Encyclopedia of Bacterial and Archaeal Type Strains, Phase III: the genomes of soil and plant-associated and newly described type strains.</title>
        <authorList>
            <person name="Whitman W.B."/>
            <person name="Woyke T."/>
            <person name="Klenk H.P."/>
            <person name="Zhou Y."/>
            <person name="Lilburn T.G."/>
            <person name="Beck B.J."/>
            <person name="De Vos P."/>
            <person name="Vandamme P."/>
            <person name="Eisen J.A."/>
            <person name="Garrity G."/>
            <person name="Hugenholtz P."/>
            <person name="Kyrpides N.C."/>
        </authorList>
    </citation>
    <scope>NUCLEOTIDE SEQUENCE [LARGE SCALE GENOMIC DNA]</scope>
    <source>
        <strain evidence="2 3">CGMCC 1.6855</strain>
    </source>
</reference>
<organism evidence="2 3">
    <name type="scientific">Sphingobacterium siyangense</name>
    <dbReference type="NCBI Taxonomy" id="459529"/>
    <lineage>
        <taxon>Bacteria</taxon>
        <taxon>Pseudomonadati</taxon>
        <taxon>Bacteroidota</taxon>
        <taxon>Sphingobacteriia</taxon>
        <taxon>Sphingobacteriales</taxon>
        <taxon>Sphingobacteriaceae</taxon>
        <taxon>Sphingobacterium</taxon>
    </lineage>
</organism>
<dbReference type="Pfam" id="PF09357">
    <property type="entry name" value="RteC"/>
    <property type="match status" value="1"/>
</dbReference>
<proteinExistence type="predicted"/>
<comment type="caution">
    <text evidence="2">The sequence shown here is derived from an EMBL/GenBank/DDBJ whole genome shotgun (WGS) entry which is preliminary data.</text>
</comment>
<dbReference type="OrthoDB" id="790983at2"/>
<accession>A0A562MKE1</accession>
<dbReference type="EMBL" id="VLKR01000010">
    <property type="protein sequence ID" value="TWI20363.1"/>
    <property type="molecule type" value="Genomic_DNA"/>
</dbReference>
<name>A0A562MKE1_9SPHI</name>
<keyword evidence="1" id="KW-0175">Coiled coil</keyword>
<evidence type="ECO:0000313" key="3">
    <source>
        <dbReference type="Proteomes" id="UP000315908"/>
    </source>
</evidence>